<name>Q9AD41_STRCO</name>
<geneLocation type="plasmid" evidence="2">
    <name>SCP1</name>
</geneLocation>
<proteinExistence type="predicted"/>
<dbReference type="AlphaFoldDB" id="Q9AD41"/>
<evidence type="ECO:0000313" key="2">
    <source>
        <dbReference type="Proteomes" id="UP000001973"/>
    </source>
</evidence>
<dbReference type="PATRIC" id="fig|100226.15.peg.8058"/>
<dbReference type="Proteomes" id="UP000001973">
    <property type="component" value="Plasmid SCP1"/>
</dbReference>
<dbReference type="KEGG" id="sco:SCP1.109"/>
<dbReference type="RefSeq" id="WP_011039408.1">
    <property type="nucleotide sequence ID" value="NC_003903.1"/>
</dbReference>
<sequence length="63" mass="6593">MTSTEQVATLSTFGSVWAVLAVGRSLADHVFGQSAHQAANKGGAVGMRLHLTTSTLHQQGERS</sequence>
<dbReference type="EMBL" id="AL589148">
    <property type="protein sequence ID" value="CAC36630.1"/>
    <property type="molecule type" value="Genomic_DNA"/>
</dbReference>
<gene>
    <name evidence="1" type="ordered locus">SCP1.109</name>
</gene>
<dbReference type="HOGENOM" id="CLU_2883827_0_0_11"/>
<dbReference type="STRING" id="100226.gene:17765614"/>
<evidence type="ECO:0000313" key="1">
    <source>
        <dbReference type="EMBL" id="CAC36630.1"/>
    </source>
</evidence>
<reference evidence="1 2" key="3">
    <citation type="journal article" date="2008" name="Proc. Natl. Acad. Sci. U.S.A.">
        <title>2-Alkyl-4-hydroxymethylfuran-3-carboxylic acids, antibiotic production inducers discovered by Streptomyces coelicolor genome mining.</title>
        <authorList>
            <person name="Corre C."/>
            <person name="Song L."/>
            <person name="O'Rourke S."/>
            <person name="Chater K.F."/>
            <person name="Challis G.L."/>
        </authorList>
    </citation>
    <scope>NUCLEOTIDE SEQUENCE [LARGE SCALE GENOMIC DNA]</scope>
    <source>
        <strain evidence="2">ATCC BAA-471 / A3(2) / M145</strain>
    </source>
</reference>
<reference evidence="2" key="2">
    <citation type="journal article" date="2002" name="Nature">
        <title>Complete genome sequence of the model actinomycete Streptomyces coelicolor A3(2).</title>
        <authorList>
            <person name="Bentley S.D."/>
            <person name="Chater K.F."/>
            <person name="Cerdeno-Tarraga A.M."/>
            <person name="Challis G.L."/>
            <person name="Thomson N.R."/>
            <person name="James K.D."/>
            <person name="Harris D.E."/>
            <person name="Quail M.A."/>
            <person name="Kieser H."/>
            <person name="Harper D."/>
            <person name="Bateman A."/>
            <person name="Brown S."/>
            <person name="Chandra G."/>
            <person name="Chen C.W."/>
            <person name="Collins M."/>
            <person name="Cronin A."/>
            <person name="Fraser A."/>
            <person name="Goble A."/>
            <person name="Hidalgo J."/>
            <person name="Hornsby T."/>
            <person name="Howarth S."/>
            <person name="Huang C.H."/>
            <person name="Kieser T."/>
            <person name="Larke L."/>
            <person name="Murphy L."/>
            <person name="Oliver K."/>
            <person name="O'Neil S."/>
            <person name="Rabbinowitsch E."/>
            <person name="Rajandream M.A."/>
            <person name="Rutherford K."/>
            <person name="Rutter S."/>
            <person name="Seeger K."/>
            <person name="Saunders D."/>
            <person name="Sharp S."/>
            <person name="Squares R."/>
            <person name="Squares S."/>
            <person name="Taylor K."/>
            <person name="Warren T."/>
            <person name="Wietzorrek A."/>
            <person name="Woodward J."/>
            <person name="Barrell B.G."/>
            <person name="Parkhill J."/>
            <person name="Hopwood D.A."/>
        </authorList>
    </citation>
    <scope>NUCLEOTIDE SEQUENCE [LARGE SCALE GENOMIC DNA]</scope>
    <source>
        <strain evidence="2">ATCC BAA-471 / A3(2) / M145</strain>
    </source>
</reference>
<protein>
    <submittedName>
        <fullName evidence="1">Uncharacterized protein</fullName>
    </submittedName>
</protein>
<keyword evidence="2" id="KW-1185">Reference proteome</keyword>
<reference evidence="1 2" key="4">
    <citation type="journal article" date="2009" name="Mol. Microbiol.">
        <title>Extracellular signalling, translational control, two repressors and an activator all contribute to the regulation of methylenomycin production in Streptomyces coelicolor.</title>
        <authorList>
            <person name="O'Rourke S."/>
            <person name="Wietzorrek A."/>
            <person name="Fowler K."/>
            <person name="Corre C."/>
            <person name="Challis G.L."/>
            <person name="Chater K.F."/>
        </authorList>
    </citation>
    <scope>NUCLEOTIDE SEQUENCE [LARGE SCALE GENOMIC DNA]</scope>
    <source>
        <strain evidence="2">ATCC BAA-471 / A3(2) / M145</strain>
    </source>
</reference>
<dbReference type="InParanoid" id="Q9AD41"/>
<organism evidence="1 2">
    <name type="scientific">Streptomyces coelicolor (strain ATCC BAA-471 / A3(2) / M145)</name>
    <dbReference type="NCBI Taxonomy" id="100226"/>
    <lineage>
        <taxon>Bacteria</taxon>
        <taxon>Bacillati</taxon>
        <taxon>Actinomycetota</taxon>
        <taxon>Actinomycetes</taxon>
        <taxon>Kitasatosporales</taxon>
        <taxon>Streptomycetaceae</taxon>
        <taxon>Streptomyces</taxon>
        <taxon>Streptomyces albidoflavus group</taxon>
    </lineage>
</organism>
<dbReference type="OrthoDB" id="3542456at2"/>
<reference evidence="1 2" key="1">
    <citation type="journal article" date="1998" name="J. Bacteriol.">
        <title>Cloning and physical mapping of the EcoRI fragments of the giant linear plasmid SCP1.</title>
        <authorList>
            <person name="Redenbach M."/>
            <person name="Ikeda K."/>
            <person name="Yamasaki M."/>
            <person name="Kinashi H."/>
        </authorList>
    </citation>
    <scope>NUCLEOTIDE SEQUENCE [LARGE SCALE GENOMIC DNA]</scope>
    <source>
        <strain evidence="2">ATCC BAA-471 / A3(2) / M145</strain>
    </source>
</reference>
<accession>Q9AD41</accession>